<protein>
    <submittedName>
        <fullName evidence="1">Uncharacterized protein</fullName>
    </submittedName>
</protein>
<comment type="caution">
    <text evidence="1">The sequence shown here is derived from an EMBL/GenBank/DDBJ whole genome shotgun (WGS) entry which is preliminary data.</text>
</comment>
<proteinExistence type="predicted"/>
<evidence type="ECO:0000313" key="2">
    <source>
        <dbReference type="Proteomes" id="UP001187343"/>
    </source>
</evidence>
<name>A0AA88PBP9_9TELE</name>
<reference evidence="1" key="1">
    <citation type="submission" date="2023-08" db="EMBL/GenBank/DDBJ databases">
        <title>Chromosome-level Genome Assembly of mud carp (Cirrhinus molitorella).</title>
        <authorList>
            <person name="Liu H."/>
        </authorList>
    </citation>
    <scope>NUCLEOTIDE SEQUENCE</scope>
    <source>
        <strain evidence="1">Prfri</strain>
        <tissue evidence="1">Muscle</tissue>
    </source>
</reference>
<sequence length="112" mass="12155">MSQPGVNIWERDNAGKMAATHSQQPLVPKCRVPLSALLHIYLTPQHQTKTIWRLLNQSAVLSKASSCFAAGGSVPNLSPILSEHHTAEMKKREIDAGESAPCREPGFALIEG</sequence>
<dbReference type="EMBL" id="JAUYZG010000017">
    <property type="protein sequence ID" value="KAK2884143.1"/>
    <property type="molecule type" value="Genomic_DNA"/>
</dbReference>
<gene>
    <name evidence="1" type="ORF">Q8A67_017780</name>
</gene>
<dbReference type="AlphaFoldDB" id="A0AA88PBP9"/>
<dbReference type="Proteomes" id="UP001187343">
    <property type="component" value="Unassembled WGS sequence"/>
</dbReference>
<evidence type="ECO:0000313" key="1">
    <source>
        <dbReference type="EMBL" id="KAK2884143.1"/>
    </source>
</evidence>
<organism evidence="1 2">
    <name type="scientific">Cirrhinus molitorella</name>
    <name type="common">mud carp</name>
    <dbReference type="NCBI Taxonomy" id="172907"/>
    <lineage>
        <taxon>Eukaryota</taxon>
        <taxon>Metazoa</taxon>
        <taxon>Chordata</taxon>
        <taxon>Craniata</taxon>
        <taxon>Vertebrata</taxon>
        <taxon>Euteleostomi</taxon>
        <taxon>Actinopterygii</taxon>
        <taxon>Neopterygii</taxon>
        <taxon>Teleostei</taxon>
        <taxon>Ostariophysi</taxon>
        <taxon>Cypriniformes</taxon>
        <taxon>Cyprinidae</taxon>
        <taxon>Labeoninae</taxon>
        <taxon>Labeonini</taxon>
        <taxon>Cirrhinus</taxon>
    </lineage>
</organism>
<accession>A0AA88PBP9</accession>
<keyword evidence="2" id="KW-1185">Reference proteome</keyword>